<evidence type="ECO:0000313" key="5">
    <source>
        <dbReference type="EMBL" id="MEQ3347269.1"/>
    </source>
</evidence>
<sequence length="433" mass="48255">MNWIDEYNKKIVTAEEALKHIKSNDRVIFAHACGEPGYLVDKLVEVKENFRDVEIVHMVPMGPAEYCNEENKKYFTHNALFAGGATKEAIKNGRADFTPVFFHEVPKMIRTTMPINVALVQVSKPDEHGYVSLGVSVDYTKAAVEVANITIAQVNKYMPRTHGESFVHISEIDYFVEHDEPIHTLKSPKIGEIEKEIGRYCASLINDGDTLQLGIGAIPDAVLSFLTDKKDLGIHSEMFSDGVVNLVEKGVINNSKKTTNKDKMVVTFLMGSEKLYEYVNDNPSIKMMPVDYVNNPVEIMKEDNIVCINSCIQIDLMGQVCSESIGATQISGVGGQVDFIRGAAMAKNGRSIIAMPSTVKSKISKIVTKLDDYSVVTTSRNDIDYVVTEYGVASLKGKTLRERSKALIKIAHPDFREELIKYHNEKFADNFKG</sequence>
<keyword evidence="5" id="KW-0378">Hydrolase</keyword>
<dbReference type="Gene3D" id="3.40.1080.20">
    <property type="entry name" value="Acetyl-CoA hydrolase/transferase C-terminal domain"/>
    <property type="match status" value="1"/>
</dbReference>
<dbReference type="Pfam" id="PF02550">
    <property type="entry name" value="AcetylCoA_hydro"/>
    <property type="match status" value="1"/>
</dbReference>
<reference evidence="5 6" key="1">
    <citation type="submission" date="2024-04" db="EMBL/GenBank/DDBJ databases">
        <title>Human intestinal bacterial collection.</title>
        <authorList>
            <person name="Pauvert C."/>
            <person name="Hitch T.C.A."/>
            <person name="Clavel T."/>
        </authorList>
    </citation>
    <scope>NUCLEOTIDE SEQUENCE [LARGE SCALE GENOMIC DNA]</scope>
    <source>
        <strain evidence="5 6">CLA-SR-H019</strain>
    </source>
</reference>
<dbReference type="Gene3D" id="3.40.1080.10">
    <property type="entry name" value="Glutaconate Coenzyme A-transferase"/>
    <property type="match status" value="1"/>
</dbReference>
<keyword evidence="6" id="KW-1185">Reference proteome</keyword>
<feature type="domain" description="Acetyl-CoA hydrolase/transferase C-terminal" evidence="4">
    <location>
        <begin position="271"/>
        <end position="422"/>
    </location>
</feature>
<dbReference type="Gene3D" id="3.30.750.70">
    <property type="entry name" value="4-hydroxybutyrate coenzyme like domains"/>
    <property type="match status" value="1"/>
</dbReference>
<proteinExistence type="inferred from homology"/>
<evidence type="ECO:0000256" key="2">
    <source>
        <dbReference type="ARBA" id="ARBA00022679"/>
    </source>
</evidence>
<dbReference type="EMBL" id="JBBNPP010000015">
    <property type="protein sequence ID" value="MEQ3347269.1"/>
    <property type="molecule type" value="Genomic_DNA"/>
</dbReference>
<gene>
    <name evidence="5" type="ORF">AAA073_07460</name>
</gene>
<dbReference type="SUPFAM" id="SSF100950">
    <property type="entry name" value="NagB/RpiA/CoA transferase-like"/>
    <property type="match status" value="2"/>
</dbReference>
<dbReference type="Pfam" id="PF13336">
    <property type="entry name" value="AcetylCoA_hyd_C"/>
    <property type="match status" value="1"/>
</dbReference>
<comment type="similarity">
    <text evidence="1">Belongs to the acetyl-CoA hydrolase/transferase family.</text>
</comment>
<evidence type="ECO:0000259" key="3">
    <source>
        <dbReference type="Pfam" id="PF02550"/>
    </source>
</evidence>
<dbReference type="InterPro" id="IPR037171">
    <property type="entry name" value="NagB/RpiA_transferase-like"/>
</dbReference>
<evidence type="ECO:0000259" key="4">
    <source>
        <dbReference type="Pfam" id="PF13336"/>
    </source>
</evidence>
<evidence type="ECO:0000256" key="1">
    <source>
        <dbReference type="ARBA" id="ARBA00009632"/>
    </source>
</evidence>
<dbReference type="Proteomes" id="UP001491691">
    <property type="component" value="Unassembled WGS sequence"/>
</dbReference>
<dbReference type="GO" id="GO:0016787">
    <property type="term" value="F:hydrolase activity"/>
    <property type="evidence" value="ECO:0007669"/>
    <property type="project" value="UniProtKB-KW"/>
</dbReference>
<organism evidence="5 6">
    <name type="scientific">Peptoniphilus senegalensis</name>
    <dbReference type="NCBI Taxonomy" id="1465757"/>
    <lineage>
        <taxon>Bacteria</taxon>
        <taxon>Bacillati</taxon>
        <taxon>Bacillota</taxon>
        <taxon>Tissierellia</taxon>
        <taxon>Tissierellales</taxon>
        <taxon>Peptoniphilaceae</taxon>
        <taxon>Peptoniphilus</taxon>
    </lineage>
</organism>
<dbReference type="PANTHER" id="PTHR21432">
    <property type="entry name" value="ACETYL-COA HYDROLASE-RELATED"/>
    <property type="match status" value="1"/>
</dbReference>
<dbReference type="InterPro" id="IPR046433">
    <property type="entry name" value="ActCoA_hydro"/>
</dbReference>
<accession>A0ABV1J284</accession>
<dbReference type="PANTHER" id="PTHR21432:SF20">
    <property type="entry name" value="ACETYL-COA HYDROLASE"/>
    <property type="match status" value="1"/>
</dbReference>
<comment type="caution">
    <text evidence="5">The sequence shown here is derived from an EMBL/GenBank/DDBJ whole genome shotgun (WGS) entry which is preliminary data.</text>
</comment>
<name>A0ABV1J284_9FIRM</name>
<dbReference type="InterPro" id="IPR026888">
    <property type="entry name" value="AcetylCoA_hyd_C"/>
</dbReference>
<dbReference type="InterPro" id="IPR003702">
    <property type="entry name" value="ActCoA_hydro_N"/>
</dbReference>
<keyword evidence="2" id="KW-0808">Transferase</keyword>
<evidence type="ECO:0000313" key="6">
    <source>
        <dbReference type="Proteomes" id="UP001491691"/>
    </source>
</evidence>
<dbReference type="InterPro" id="IPR038460">
    <property type="entry name" value="AcetylCoA_hyd_C_sf"/>
</dbReference>
<feature type="domain" description="Acetyl-CoA hydrolase/transferase N-terminal" evidence="3">
    <location>
        <begin position="6"/>
        <end position="182"/>
    </location>
</feature>
<protein>
    <submittedName>
        <fullName evidence="5">Acetyl-CoA hydrolase/transferase C-terminal domain-containing protein</fullName>
    </submittedName>
</protein>
<dbReference type="RefSeq" id="WP_019107520.1">
    <property type="nucleotide sequence ID" value="NZ_CABKRY010000001.1"/>
</dbReference>